<organism evidence="5 6">
    <name type="scientific">Streptomyces tricolor</name>
    <dbReference type="NCBI Taxonomy" id="68277"/>
    <lineage>
        <taxon>Bacteria</taxon>
        <taxon>Bacillati</taxon>
        <taxon>Actinomycetota</taxon>
        <taxon>Actinomycetes</taxon>
        <taxon>Kitasatosporales</taxon>
        <taxon>Streptomycetaceae</taxon>
        <taxon>Streptomyces</taxon>
        <taxon>Streptomyces violaceoruber group</taxon>
    </lineage>
</organism>
<dbReference type="InterPro" id="IPR000792">
    <property type="entry name" value="Tscrpt_reg_LuxR_C"/>
</dbReference>
<dbReference type="PRINTS" id="PR00038">
    <property type="entry name" value="HTHLUXR"/>
</dbReference>
<keyword evidence="2" id="KW-0238">DNA-binding</keyword>
<evidence type="ECO:0000259" key="4">
    <source>
        <dbReference type="PROSITE" id="PS50043"/>
    </source>
</evidence>
<name>A0ABS9J7Z7_9ACTN</name>
<reference evidence="5 6" key="1">
    <citation type="submission" date="2022-01" db="EMBL/GenBank/DDBJ databases">
        <title>Draft Genome Sequences of Seven Type Strains of the Genus Streptomyces.</title>
        <authorList>
            <person name="Aziz S."/>
            <person name="Coretto E."/>
            <person name="Chronakova A."/>
            <person name="Sproer C."/>
            <person name="Huber K."/>
            <person name="Nouioui I."/>
            <person name="Gross H."/>
        </authorList>
    </citation>
    <scope>NUCLEOTIDE SEQUENCE [LARGE SCALE GENOMIC DNA]</scope>
    <source>
        <strain evidence="5 6">DSM 41685</strain>
    </source>
</reference>
<evidence type="ECO:0000256" key="2">
    <source>
        <dbReference type="ARBA" id="ARBA00023125"/>
    </source>
</evidence>
<dbReference type="EMBL" id="JAKKZF010000001">
    <property type="protein sequence ID" value="MCG0061694.1"/>
    <property type="molecule type" value="Genomic_DNA"/>
</dbReference>
<dbReference type="InterPro" id="IPR016032">
    <property type="entry name" value="Sig_transdc_resp-reg_C-effctor"/>
</dbReference>
<dbReference type="SMART" id="SM00421">
    <property type="entry name" value="HTH_LUXR"/>
    <property type="match status" value="1"/>
</dbReference>
<comment type="caution">
    <text evidence="5">The sequence shown here is derived from an EMBL/GenBank/DDBJ whole genome shotgun (WGS) entry which is preliminary data.</text>
</comment>
<keyword evidence="3" id="KW-0804">Transcription</keyword>
<proteinExistence type="predicted"/>
<dbReference type="InterPro" id="IPR036388">
    <property type="entry name" value="WH-like_DNA-bd_sf"/>
</dbReference>
<gene>
    <name evidence="5" type="ORF">L0F81_00070</name>
</gene>
<dbReference type="PANTHER" id="PTHR44688:SF16">
    <property type="entry name" value="DNA-BINDING TRANSCRIPTIONAL ACTIVATOR DEVR_DOSR"/>
    <property type="match status" value="1"/>
</dbReference>
<feature type="domain" description="HTH luxR-type" evidence="4">
    <location>
        <begin position="1"/>
        <end position="62"/>
    </location>
</feature>
<dbReference type="RefSeq" id="WP_059253223.1">
    <property type="nucleotide sequence ID" value="NZ_JAKKZF010000001.1"/>
</dbReference>
<evidence type="ECO:0000313" key="5">
    <source>
        <dbReference type="EMBL" id="MCG0061694.1"/>
    </source>
</evidence>
<keyword evidence="6" id="KW-1185">Reference proteome</keyword>
<accession>A0ABS9J7Z7</accession>
<evidence type="ECO:0000256" key="1">
    <source>
        <dbReference type="ARBA" id="ARBA00023015"/>
    </source>
</evidence>
<dbReference type="Gene3D" id="1.10.10.10">
    <property type="entry name" value="Winged helix-like DNA-binding domain superfamily/Winged helix DNA-binding domain"/>
    <property type="match status" value="1"/>
</dbReference>
<sequence>MSVLTIRQRQVLSLAAHGYTNDQIGRQLGVAGATINRHLVEVYATLGARDRANAVALAIYSGDISLAELARIAHASQQREAAA</sequence>
<dbReference type="Pfam" id="PF00196">
    <property type="entry name" value="GerE"/>
    <property type="match status" value="1"/>
</dbReference>
<keyword evidence="1" id="KW-0805">Transcription regulation</keyword>
<dbReference type="PANTHER" id="PTHR44688">
    <property type="entry name" value="DNA-BINDING TRANSCRIPTIONAL ACTIVATOR DEVR_DOSR"/>
    <property type="match status" value="1"/>
</dbReference>
<dbReference type="Proteomes" id="UP001299012">
    <property type="component" value="Unassembled WGS sequence"/>
</dbReference>
<dbReference type="SUPFAM" id="SSF46894">
    <property type="entry name" value="C-terminal effector domain of the bipartite response regulators"/>
    <property type="match status" value="1"/>
</dbReference>
<protein>
    <submittedName>
        <fullName evidence="5">Helix-turn-helix transcriptional regulator</fullName>
    </submittedName>
</protein>
<evidence type="ECO:0000256" key="3">
    <source>
        <dbReference type="ARBA" id="ARBA00023163"/>
    </source>
</evidence>
<dbReference type="PROSITE" id="PS50043">
    <property type="entry name" value="HTH_LUXR_2"/>
    <property type="match status" value="1"/>
</dbReference>
<dbReference type="CDD" id="cd06170">
    <property type="entry name" value="LuxR_C_like"/>
    <property type="match status" value="1"/>
</dbReference>
<evidence type="ECO:0000313" key="6">
    <source>
        <dbReference type="Proteomes" id="UP001299012"/>
    </source>
</evidence>